<comment type="caution">
    <text evidence="7">The sequence shown here is derived from an EMBL/GenBank/DDBJ whole genome shotgun (WGS) entry which is preliminary data.</text>
</comment>
<organism evidence="7 8">
    <name type="scientific">Filobasidium floriforme</name>
    <dbReference type="NCBI Taxonomy" id="5210"/>
    <lineage>
        <taxon>Eukaryota</taxon>
        <taxon>Fungi</taxon>
        <taxon>Dikarya</taxon>
        <taxon>Basidiomycota</taxon>
        <taxon>Agaricomycotina</taxon>
        <taxon>Tremellomycetes</taxon>
        <taxon>Filobasidiales</taxon>
        <taxon>Filobasidiaceae</taxon>
        <taxon>Filobasidium</taxon>
    </lineage>
</organism>
<gene>
    <name evidence="7" type="ORF">FFLO_05726</name>
</gene>
<reference evidence="7" key="1">
    <citation type="submission" date="2020-04" db="EMBL/GenBank/DDBJ databases">
        <title>Analysis of mating type loci in Filobasidium floriforme.</title>
        <authorList>
            <person name="Nowrousian M."/>
        </authorList>
    </citation>
    <scope>NUCLEOTIDE SEQUENCE</scope>
    <source>
        <strain evidence="7">CBS 6242</strain>
    </source>
</reference>
<evidence type="ECO:0000256" key="3">
    <source>
        <dbReference type="ARBA" id="ARBA00022964"/>
    </source>
</evidence>
<dbReference type="SUPFAM" id="SSF51197">
    <property type="entry name" value="Clavaminate synthase-like"/>
    <property type="match status" value="1"/>
</dbReference>
<comment type="similarity">
    <text evidence="1">Belongs to the TfdA dioxygenase family.</text>
</comment>
<accession>A0A8K0JGQ8</accession>
<keyword evidence="2" id="KW-0479">Metal-binding</keyword>
<evidence type="ECO:0000313" key="7">
    <source>
        <dbReference type="EMBL" id="KAG7529298.1"/>
    </source>
</evidence>
<dbReference type="PANTHER" id="PTHR30468:SF20">
    <property type="entry name" value="TAUD_TFDA-LIKE DOMAIN-CONTAINING PROTEIN-RELATED"/>
    <property type="match status" value="1"/>
</dbReference>
<keyword evidence="3" id="KW-0223">Dioxygenase</keyword>
<dbReference type="InterPro" id="IPR042098">
    <property type="entry name" value="TauD-like_sf"/>
</dbReference>
<sequence>MNRTQTTTTQVPYAVLNLRGEGSEDELTRSRNVGPLKYNGSLEQYEHFDVTPVIGREFAKDLQLVDILNADNSDDLIRDLAVLISRRGVCFFRDQDISGEQLIQLGHKIGQLSGRPSASGLHVHPLTEDTPELGSGVLAEISSDKQKKGGGLRQAYDDKSTYACTGWHSDITFENNPSDYAALKMHTLPETGGDTMWGSAYEVYDRISPPIQKLLEGLTATHDANFFHDEARRLGIPIKAVGRGHPMNQGEDLRAVHPVVRTNPVTGWKGLFVNYAFTKRFNDVTRDENDFLMKYCHDLLALNHDLQVRFRWTKNAVAIWDNRSTYHTATYDYDAKRAGDRVCSVGEKPYFDPKSVSRKQALKAEGKAW</sequence>
<dbReference type="PANTHER" id="PTHR30468">
    <property type="entry name" value="ALPHA-KETOGLUTARATE-DEPENDENT SULFONATE DIOXYGENASE"/>
    <property type="match status" value="1"/>
</dbReference>
<dbReference type="FunFam" id="3.60.130.10:FF:000005">
    <property type="entry name" value="TfdA family taurine dioxygenase"/>
    <property type="match status" value="1"/>
</dbReference>
<dbReference type="InterPro" id="IPR051323">
    <property type="entry name" value="AtsK-like"/>
</dbReference>
<proteinExistence type="inferred from homology"/>
<dbReference type="GO" id="GO:0005737">
    <property type="term" value="C:cytoplasm"/>
    <property type="evidence" value="ECO:0007669"/>
    <property type="project" value="TreeGrafter"/>
</dbReference>
<dbReference type="EMBL" id="JABELV010000154">
    <property type="protein sequence ID" value="KAG7529298.1"/>
    <property type="molecule type" value="Genomic_DNA"/>
</dbReference>
<evidence type="ECO:0000259" key="6">
    <source>
        <dbReference type="Pfam" id="PF02668"/>
    </source>
</evidence>
<dbReference type="Proteomes" id="UP000812966">
    <property type="component" value="Unassembled WGS sequence"/>
</dbReference>
<dbReference type="AlphaFoldDB" id="A0A8K0JGQ8"/>
<evidence type="ECO:0000256" key="1">
    <source>
        <dbReference type="ARBA" id="ARBA00005896"/>
    </source>
</evidence>
<dbReference type="GO" id="GO:0046872">
    <property type="term" value="F:metal ion binding"/>
    <property type="evidence" value="ECO:0007669"/>
    <property type="project" value="UniProtKB-KW"/>
</dbReference>
<keyword evidence="5" id="KW-0408">Iron</keyword>
<evidence type="ECO:0000256" key="5">
    <source>
        <dbReference type="ARBA" id="ARBA00023004"/>
    </source>
</evidence>
<keyword evidence="4" id="KW-0560">Oxidoreductase</keyword>
<dbReference type="Gene3D" id="3.60.130.10">
    <property type="entry name" value="Clavaminate synthase-like"/>
    <property type="match status" value="1"/>
</dbReference>
<evidence type="ECO:0000256" key="2">
    <source>
        <dbReference type="ARBA" id="ARBA00022723"/>
    </source>
</evidence>
<dbReference type="InterPro" id="IPR003819">
    <property type="entry name" value="TauD/TfdA-like"/>
</dbReference>
<evidence type="ECO:0000313" key="8">
    <source>
        <dbReference type="Proteomes" id="UP000812966"/>
    </source>
</evidence>
<dbReference type="GO" id="GO:0016706">
    <property type="term" value="F:2-oxoglutarate-dependent dioxygenase activity"/>
    <property type="evidence" value="ECO:0007669"/>
    <property type="project" value="TreeGrafter"/>
</dbReference>
<protein>
    <recommendedName>
        <fullName evidence="6">TauD/TfdA-like domain-containing protein</fullName>
    </recommendedName>
</protein>
<keyword evidence="8" id="KW-1185">Reference proteome</keyword>
<dbReference type="Pfam" id="PF02668">
    <property type="entry name" value="TauD"/>
    <property type="match status" value="1"/>
</dbReference>
<name>A0A8K0JGQ8_9TREE</name>
<feature type="domain" description="TauD/TfdA-like" evidence="6">
    <location>
        <begin position="49"/>
        <end position="337"/>
    </location>
</feature>
<evidence type="ECO:0000256" key="4">
    <source>
        <dbReference type="ARBA" id="ARBA00023002"/>
    </source>
</evidence>